<accession>A0A3P7ELL0</accession>
<name>A0A3P7ELL0_WUCBA</name>
<keyword evidence="6" id="KW-1185">Reference proteome</keyword>
<dbReference type="EMBL" id="UYWW01012714">
    <property type="protein sequence ID" value="VDM22073.1"/>
    <property type="molecule type" value="Genomic_DNA"/>
</dbReference>
<evidence type="ECO:0000313" key="6">
    <source>
        <dbReference type="Proteomes" id="UP000270924"/>
    </source>
</evidence>
<sequence>MVNDIEIRERLLYTEKLKYLAFFGVATSAFTPVVCVMSIPLLYNYLQFVQTQLQTKTQYCKVSINHYSLIDSYKCEYGSSDPAGPKGRNGKNDVDGLPGSNGIPGIDDDVIVTKGTDFCFECPPDPKGLPGIPGVPGLNADGSERGPPGLPGQAGPKGQPSIDGHIIKQPGHRDFQDETLQYDMVLSGPQGPVGSPGVQSLPGIPGPLNYPPGDPGIPEIDGRPGFSGKKGITGKRGPSGSCNHCPDARTAPGY</sequence>
<keyword evidence="3" id="KW-0812">Transmembrane</keyword>
<dbReference type="OMA" id="GTDFCFE"/>
<dbReference type="Proteomes" id="UP000270924">
    <property type="component" value="Unassembled WGS sequence"/>
</dbReference>
<feature type="region of interest" description="Disordered" evidence="2">
    <location>
        <begin position="188"/>
        <end position="254"/>
    </location>
</feature>
<evidence type="ECO:0000313" key="5">
    <source>
        <dbReference type="EMBL" id="VDM22073.1"/>
    </source>
</evidence>
<feature type="region of interest" description="Disordered" evidence="2">
    <location>
        <begin position="129"/>
        <end position="165"/>
    </location>
</feature>
<dbReference type="PANTHER" id="PTHR24637:SF287">
    <property type="entry name" value="NEMATODE CUTICLE COLLAGEN N-TERMINAL DOMAIN-CONTAINING PROTEIN"/>
    <property type="match status" value="1"/>
</dbReference>
<keyword evidence="3" id="KW-1133">Transmembrane helix</keyword>
<dbReference type="AlphaFoldDB" id="A0A3P7ELL0"/>
<keyword evidence="1" id="KW-0677">Repeat</keyword>
<organism evidence="5 6">
    <name type="scientific">Wuchereria bancrofti</name>
    <dbReference type="NCBI Taxonomy" id="6293"/>
    <lineage>
        <taxon>Eukaryota</taxon>
        <taxon>Metazoa</taxon>
        <taxon>Ecdysozoa</taxon>
        <taxon>Nematoda</taxon>
        <taxon>Chromadorea</taxon>
        <taxon>Rhabditida</taxon>
        <taxon>Spirurina</taxon>
        <taxon>Spiruromorpha</taxon>
        <taxon>Filarioidea</taxon>
        <taxon>Onchocercidae</taxon>
        <taxon>Wuchereria</taxon>
    </lineage>
</organism>
<evidence type="ECO:0000256" key="2">
    <source>
        <dbReference type="SAM" id="MobiDB-lite"/>
    </source>
</evidence>
<keyword evidence="3" id="KW-0472">Membrane</keyword>
<protein>
    <recommendedName>
        <fullName evidence="4">Nematode cuticle collagen N-terminal domain-containing protein</fullName>
    </recommendedName>
</protein>
<evidence type="ECO:0000256" key="1">
    <source>
        <dbReference type="ARBA" id="ARBA00022737"/>
    </source>
</evidence>
<dbReference type="GO" id="GO:0042302">
    <property type="term" value="F:structural constituent of cuticle"/>
    <property type="evidence" value="ECO:0007669"/>
    <property type="project" value="InterPro"/>
</dbReference>
<evidence type="ECO:0000259" key="4">
    <source>
        <dbReference type="SMART" id="SM01088"/>
    </source>
</evidence>
<feature type="domain" description="Nematode cuticle collagen N-terminal" evidence="4">
    <location>
        <begin position="19"/>
        <end position="70"/>
    </location>
</feature>
<feature type="compositionally biased region" description="Pro residues" evidence="2">
    <location>
        <begin position="204"/>
        <end position="215"/>
    </location>
</feature>
<feature type="compositionally biased region" description="Low complexity" evidence="2">
    <location>
        <begin position="188"/>
        <end position="200"/>
    </location>
</feature>
<feature type="region of interest" description="Disordered" evidence="2">
    <location>
        <begin position="81"/>
        <end position="106"/>
    </location>
</feature>
<dbReference type="InterPro" id="IPR002486">
    <property type="entry name" value="Col_cuticle_N"/>
</dbReference>
<feature type="transmembrane region" description="Helical" evidence="3">
    <location>
        <begin position="20"/>
        <end position="43"/>
    </location>
</feature>
<dbReference type="InParanoid" id="A0A3P7ELL0"/>
<dbReference type="PANTHER" id="PTHR24637">
    <property type="entry name" value="COLLAGEN"/>
    <property type="match status" value="1"/>
</dbReference>
<gene>
    <name evidence="5" type="ORF">WBA_LOCUS12300</name>
</gene>
<dbReference type="Pfam" id="PF01484">
    <property type="entry name" value="Col_cuticle_N"/>
    <property type="match status" value="1"/>
</dbReference>
<evidence type="ECO:0000256" key="3">
    <source>
        <dbReference type="SAM" id="Phobius"/>
    </source>
</evidence>
<reference evidence="5 6" key="1">
    <citation type="submission" date="2018-11" db="EMBL/GenBank/DDBJ databases">
        <authorList>
            <consortium name="Pathogen Informatics"/>
        </authorList>
    </citation>
    <scope>NUCLEOTIDE SEQUENCE [LARGE SCALE GENOMIC DNA]</scope>
</reference>
<dbReference type="OrthoDB" id="5872583at2759"/>
<dbReference type="SMART" id="SM01088">
    <property type="entry name" value="Col_cuticle_N"/>
    <property type="match status" value="1"/>
</dbReference>
<proteinExistence type="predicted"/>